<evidence type="ECO:0000313" key="3">
    <source>
        <dbReference type="EMBL" id="KAF2105611.1"/>
    </source>
</evidence>
<protein>
    <submittedName>
        <fullName evidence="3">Uncharacterized protein</fullName>
    </submittedName>
</protein>
<dbReference type="EMBL" id="ML977376">
    <property type="protein sequence ID" value="KAF2105611.1"/>
    <property type="molecule type" value="Genomic_DNA"/>
</dbReference>
<reference evidence="3" key="1">
    <citation type="journal article" date="2020" name="Stud. Mycol.">
        <title>101 Dothideomycetes genomes: a test case for predicting lifestyles and emergence of pathogens.</title>
        <authorList>
            <person name="Haridas S."/>
            <person name="Albert R."/>
            <person name="Binder M."/>
            <person name="Bloem J."/>
            <person name="Labutti K."/>
            <person name="Salamov A."/>
            <person name="Andreopoulos B."/>
            <person name="Baker S."/>
            <person name="Barry K."/>
            <person name="Bills G."/>
            <person name="Bluhm B."/>
            <person name="Cannon C."/>
            <person name="Castanera R."/>
            <person name="Culley D."/>
            <person name="Daum C."/>
            <person name="Ezra D."/>
            <person name="Gonzalez J."/>
            <person name="Henrissat B."/>
            <person name="Kuo A."/>
            <person name="Liang C."/>
            <person name="Lipzen A."/>
            <person name="Lutzoni F."/>
            <person name="Magnuson J."/>
            <person name="Mondo S."/>
            <person name="Nolan M."/>
            <person name="Ohm R."/>
            <person name="Pangilinan J."/>
            <person name="Park H.-J."/>
            <person name="Ramirez L."/>
            <person name="Alfaro M."/>
            <person name="Sun H."/>
            <person name="Tritt A."/>
            <person name="Yoshinaga Y."/>
            <person name="Zwiers L.-H."/>
            <person name="Turgeon B."/>
            <person name="Goodwin S."/>
            <person name="Spatafora J."/>
            <person name="Crous P."/>
            <person name="Grigoriev I."/>
        </authorList>
    </citation>
    <scope>NUCLEOTIDE SEQUENCE</scope>
    <source>
        <strain evidence="3">CBS 627.86</strain>
    </source>
</reference>
<evidence type="ECO:0000256" key="2">
    <source>
        <dbReference type="ARBA" id="ARBA00023604"/>
    </source>
</evidence>
<dbReference type="GO" id="GO:0016491">
    <property type="term" value="F:oxidoreductase activity"/>
    <property type="evidence" value="ECO:0007669"/>
    <property type="project" value="UniProtKB-KW"/>
</dbReference>
<dbReference type="AlphaFoldDB" id="A0A6A5YHD1"/>
<comment type="similarity">
    <text evidence="2">Belongs to the asaB hydroxylase/desaturase family.</text>
</comment>
<keyword evidence="4" id="KW-1185">Reference proteome</keyword>
<evidence type="ECO:0000313" key="4">
    <source>
        <dbReference type="Proteomes" id="UP000799770"/>
    </source>
</evidence>
<gene>
    <name evidence="3" type="ORF">BDV96DRAFT_694734</name>
</gene>
<evidence type="ECO:0000256" key="1">
    <source>
        <dbReference type="ARBA" id="ARBA00023002"/>
    </source>
</evidence>
<dbReference type="OrthoDB" id="412788at2759"/>
<dbReference type="Proteomes" id="UP000799770">
    <property type="component" value="Unassembled WGS sequence"/>
</dbReference>
<organism evidence="3 4">
    <name type="scientific">Lophiotrema nucula</name>
    <dbReference type="NCBI Taxonomy" id="690887"/>
    <lineage>
        <taxon>Eukaryota</taxon>
        <taxon>Fungi</taxon>
        <taxon>Dikarya</taxon>
        <taxon>Ascomycota</taxon>
        <taxon>Pezizomycotina</taxon>
        <taxon>Dothideomycetes</taxon>
        <taxon>Pleosporomycetidae</taxon>
        <taxon>Pleosporales</taxon>
        <taxon>Lophiotremataceae</taxon>
        <taxon>Lophiotrema</taxon>
    </lineage>
</organism>
<sequence length="206" mass="23721">MPDIEATLCFLASLPKYQTEKPFRLIPGAGKYFKHDISNVVAATRDRIRITDIRNRVAEFNLDRNGFEVLSHKSAHPTLDSEKQVNAYKAETVELLMSHLNAEKVICFDFRHRIHQEFEKGTVVDYNDPTTREGPAIMAHSDHTFESGLVVVNAHLSDDEKERYLSGDWRIRLMNTWRPLLVSKINHLQFVTPVLPHPVIWLHVIG</sequence>
<keyword evidence="1" id="KW-0560">Oxidoreductase</keyword>
<accession>A0A6A5YHD1</accession>
<dbReference type="InterPro" id="IPR044053">
    <property type="entry name" value="AsaB-like"/>
</dbReference>
<proteinExistence type="inferred from homology"/>
<name>A0A6A5YHD1_9PLEO</name>
<dbReference type="PANTHER" id="PTHR34598">
    <property type="entry name" value="BLL6449 PROTEIN"/>
    <property type="match status" value="1"/>
</dbReference>
<dbReference type="PANTHER" id="PTHR34598:SF3">
    <property type="entry name" value="OXIDOREDUCTASE AN1597"/>
    <property type="match status" value="1"/>
</dbReference>